<feature type="region of interest" description="Disordered" evidence="1">
    <location>
        <begin position="1"/>
        <end position="28"/>
    </location>
</feature>
<dbReference type="Proteomes" id="UP000740926">
    <property type="component" value="Unassembled WGS sequence"/>
</dbReference>
<organism evidence="2 3">
    <name type="scientific">Rhizopus delemar</name>
    <dbReference type="NCBI Taxonomy" id="936053"/>
    <lineage>
        <taxon>Eukaryota</taxon>
        <taxon>Fungi</taxon>
        <taxon>Fungi incertae sedis</taxon>
        <taxon>Mucoromycota</taxon>
        <taxon>Mucoromycotina</taxon>
        <taxon>Mucoromycetes</taxon>
        <taxon>Mucorales</taxon>
        <taxon>Mucorineae</taxon>
        <taxon>Rhizopodaceae</taxon>
        <taxon>Rhizopus</taxon>
    </lineage>
</organism>
<evidence type="ECO:0000256" key="1">
    <source>
        <dbReference type="SAM" id="MobiDB-lite"/>
    </source>
</evidence>
<evidence type="ECO:0000313" key="3">
    <source>
        <dbReference type="Proteomes" id="UP000740926"/>
    </source>
</evidence>
<reference evidence="2 3" key="1">
    <citation type="journal article" date="2020" name="Microb. Genom.">
        <title>Genetic diversity of clinical and environmental Mucorales isolates obtained from an investigation of mucormycosis cases among solid organ transplant recipients.</title>
        <authorList>
            <person name="Nguyen M.H."/>
            <person name="Kaul D."/>
            <person name="Muto C."/>
            <person name="Cheng S.J."/>
            <person name="Richter R.A."/>
            <person name="Bruno V.M."/>
            <person name="Liu G."/>
            <person name="Beyhan S."/>
            <person name="Sundermann A.J."/>
            <person name="Mounaud S."/>
            <person name="Pasculle A.W."/>
            <person name="Nierman W.C."/>
            <person name="Driscoll E."/>
            <person name="Cumbie R."/>
            <person name="Clancy C.J."/>
            <person name="Dupont C.L."/>
        </authorList>
    </citation>
    <scope>NUCLEOTIDE SEQUENCE [LARGE SCALE GENOMIC DNA]</scope>
    <source>
        <strain evidence="2 3">GL24</strain>
    </source>
</reference>
<evidence type="ECO:0000313" key="2">
    <source>
        <dbReference type="EMBL" id="KAG1539377.1"/>
    </source>
</evidence>
<dbReference type="AlphaFoldDB" id="A0A9P6Y4M5"/>
<comment type="caution">
    <text evidence="2">The sequence shown here is derived from an EMBL/GenBank/DDBJ whole genome shotgun (WGS) entry which is preliminary data.</text>
</comment>
<gene>
    <name evidence="2" type="ORF">G6F50_014519</name>
</gene>
<feature type="region of interest" description="Disordered" evidence="1">
    <location>
        <begin position="67"/>
        <end position="92"/>
    </location>
</feature>
<name>A0A9P6Y4M5_9FUNG</name>
<proteinExistence type="predicted"/>
<dbReference type="EMBL" id="JAANIU010007015">
    <property type="protein sequence ID" value="KAG1539377.1"/>
    <property type="molecule type" value="Genomic_DNA"/>
</dbReference>
<accession>A0A9P6Y4M5</accession>
<protein>
    <submittedName>
        <fullName evidence="2">Uncharacterized protein</fullName>
    </submittedName>
</protein>
<keyword evidence="3" id="KW-1185">Reference proteome</keyword>
<sequence>MLGDGLGQRGEDVGQRRQAGRGRCAGFGADPVQLGAERRQLGQALVVGGAALIGDVVRGAGKPVDIGHGAAQPARQEQRGDGEVLVGIERPA</sequence>